<organism evidence="1 2">
    <name type="scientific">Niveibacterium microcysteis</name>
    <dbReference type="NCBI Taxonomy" id="2811415"/>
    <lineage>
        <taxon>Bacteria</taxon>
        <taxon>Pseudomonadati</taxon>
        <taxon>Pseudomonadota</taxon>
        <taxon>Betaproteobacteria</taxon>
        <taxon>Rhodocyclales</taxon>
        <taxon>Rhodocyclaceae</taxon>
        <taxon>Niveibacterium</taxon>
    </lineage>
</organism>
<dbReference type="InterPro" id="IPR007416">
    <property type="entry name" value="YggL_50S_bp"/>
</dbReference>
<evidence type="ECO:0000313" key="1">
    <source>
        <dbReference type="EMBL" id="QSI77038.1"/>
    </source>
</evidence>
<evidence type="ECO:0000313" key="2">
    <source>
        <dbReference type="Proteomes" id="UP000663570"/>
    </source>
</evidence>
<dbReference type="EMBL" id="CP071060">
    <property type="protein sequence ID" value="QSI77038.1"/>
    <property type="molecule type" value="Genomic_DNA"/>
</dbReference>
<accession>A0ABX7M8G9</accession>
<dbReference type="Proteomes" id="UP000663570">
    <property type="component" value="Chromosome"/>
</dbReference>
<proteinExistence type="predicted"/>
<dbReference type="PANTHER" id="PTHR38778">
    <property type="entry name" value="CYTOPLASMIC PROTEIN-RELATED"/>
    <property type="match status" value="1"/>
</dbReference>
<reference evidence="1 2" key="1">
    <citation type="submission" date="2021-02" db="EMBL/GenBank/DDBJ databases">
        <title>Niveibacterium changnyeongensis HC41.</title>
        <authorList>
            <person name="Kang M."/>
        </authorList>
    </citation>
    <scope>NUCLEOTIDE SEQUENCE [LARGE SCALE GENOMIC DNA]</scope>
    <source>
        <strain evidence="1 2">HC41</strain>
    </source>
</reference>
<sequence>MPHANTRTRIRGMNRRQRKKIRVGEFQEFVFAFRLATHAPLSASEFAHFSEAFGRFVGDTGPIVGGMARLEEDGAIFGSVASRDRGSPSEANRAAVEGWFSARAEVATIEVGPMFDAWR</sequence>
<dbReference type="RefSeq" id="WP_172202186.1">
    <property type="nucleotide sequence ID" value="NZ_CP071060.1"/>
</dbReference>
<dbReference type="PANTHER" id="PTHR38778:SF1">
    <property type="entry name" value="CYTOPLASMIC PROTEIN"/>
    <property type="match status" value="1"/>
</dbReference>
<gene>
    <name evidence="1" type="ORF">JY500_21760</name>
</gene>
<dbReference type="Pfam" id="PF04320">
    <property type="entry name" value="YggL_50S_bp"/>
    <property type="match status" value="1"/>
</dbReference>
<name>A0ABX7M8G9_9RHOO</name>
<keyword evidence="2" id="KW-1185">Reference proteome</keyword>
<protein>
    <submittedName>
        <fullName evidence="1">DUF469 family protein</fullName>
    </submittedName>
</protein>